<dbReference type="Gene3D" id="3.30.160.250">
    <property type="match status" value="1"/>
</dbReference>
<feature type="domain" description="HicB-like antitoxin of toxin-antitoxin system" evidence="1">
    <location>
        <begin position="8"/>
        <end position="65"/>
    </location>
</feature>
<dbReference type="InterPro" id="IPR051404">
    <property type="entry name" value="TA_system_antitoxin"/>
</dbReference>
<dbReference type="PANTHER" id="PTHR34504">
    <property type="entry name" value="ANTITOXIN HICB"/>
    <property type="match status" value="1"/>
</dbReference>
<dbReference type="RefSeq" id="WP_111345779.1">
    <property type="nucleotide sequence ID" value="NZ_QLII01000001.1"/>
</dbReference>
<dbReference type="Proteomes" id="UP000249016">
    <property type="component" value="Unassembled WGS sequence"/>
</dbReference>
<protein>
    <submittedName>
        <fullName evidence="2">Type II toxin-antitoxin system HicB family antitoxin</fullName>
    </submittedName>
</protein>
<accession>A0A327NR94</accession>
<keyword evidence="3" id="KW-1185">Reference proteome</keyword>
<dbReference type="OrthoDB" id="5419659at2"/>
<dbReference type="EMBL" id="QLII01000001">
    <property type="protein sequence ID" value="RAI76314.1"/>
    <property type="molecule type" value="Genomic_DNA"/>
</dbReference>
<dbReference type="Pfam" id="PF15919">
    <property type="entry name" value="HicB_lk_antitox"/>
    <property type="match status" value="1"/>
</dbReference>
<dbReference type="InterPro" id="IPR031807">
    <property type="entry name" value="HicB-like"/>
</dbReference>
<sequence length="79" mass="8699">MKTLQYRLILTPEPEGGYTVKVPAIRGCITYGETIEEAIAMAKDAIEGCLEVLKEEGQPIPPDDSQTLEYSLNLTTELV</sequence>
<dbReference type="SUPFAM" id="SSF143100">
    <property type="entry name" value="TTHA1013/TTHA0281-like"/>
    <property type="match status" value="1"/>
</dbReference>
<dbReference type="AlphaFoldDB" id="A0A327NR94"/>
<evidence type="ECO:0000259" key="1">
    <source>
        <dbReference type="Pfam" id="PF15919"/>
    </source>
</evidence>
<evidence type="ECO:0000313" key="3">
    <source>
        <dbReference type="Proteomes" id="UP000249016"/>
    </source>
</evidence>
<gene>
    <name evidence="2" type="ORF">HMF3257_22920</name>
</gene>
<dbReference type="PANTHER" id="PTHR34504:SF4">
    <property type="entry name" value="ANTITOXIN HICB"/>
    <property type="match status" value="1"/>
</dbReference>
<reference evidence="2 3" key="1">
    <citation type="submission" date="2018-06" db="EMBL/GenBank/DDBJ databases">
        <title>Spirosoma sp. HMF3257 Genome sequencing and assembly.</title>
        <authorList>
            <person name="Kang H."/>
            <person name="Cha I."/>
            <person name="Kim H."/>
            <person name="Kang J."/>
            <person name="Joh K."/>
        </authorList>
    </citation>
    <scope>NUCLEOTIDE SEQUENCE [LARGE SCALE GENOMIC DNA]</scope>
    <source>
        <strain evidence="2 3">HMF3257</strain>
    </source>
</reference>
<evidence type="ECO:0000313" key="2">
    <source>
        <dbReference type="EMBL" id="RAI76314.1"/>
    </source>
</evidence>
<proteinExistence type="predicted"/>
<name>A0A327NR94_9BACT</name>
<organism evidence="2 3">
    <name type="scientific">Spirosoma telluris</name>
    <dbReference type="NCBI Taxonomy" id="2183553"/>
    <lineage>
        <taxon>Bacteria</taxon>
        <taxon>Pseudomonadati</taxon>
        <taxon>Bacteroidota</taxon>
        <taxon>Cytophagia</taxon>
        <taxon>Cytophagales</taxon>
        <taxon>Cytophagaceae</taxon>
        <taxon>Spirosoma</taxon>
    </lineage>
</organism>
<comment type="caution">
    <text evidence="2">The sequence shown here is derived from an EMBL/GenBank/DDBJ whole genome shotgun (WGS) entry which is preliminary data.</text>
</comment>
<dbReference type="InterPro" id="IPR035069">
    <property type="entry name" value="TTHA1013/TTHA0281-like"/>
</dbReference>